<evidence type="ECO:0000313" key="1">
    <source>
        <dbReference type="EMBL" id="MXQ85579.1"/>
    </source>
</evidence>
<dbReference type="AlphaFoldDB" id="A0A6B0R5R4"/>
<gene>
    <name evidence="1" type="ORF">E5288_WYG011319</name>
</gene>
<dbReference type="GO" id="GO:0070988">
    <property type="term" value="P:demethylation"/>
    <property type="evidence" value="ECO:0007669"/>
    <property type="project" value="InterPro"/>
</dbReference>
<comment type="caution">
    <text evidence="1">The sequence shown here is derived from an EMBL/GenBank/DDBJ whole genome shotgun (WGS) entry which is preliminary data.</text>
</comment>
<dbReference type="Gene3D" id="2.60.120.1520">
    <property type="match status" value="1"/>
</dbReference>
<sequence length="95" mass="10684">MLPCRSLLVITGESRYLWTHGITPRKCDTVQASKGHKSGIITSDVEDLTLNKRGIRTSFMFRKVKQTPYNCSYPLACDSQMKDTPASFPESNKEA</sequence>
<accession>A0A6B0R5R4</accession>
<dbReference type="InterPro" id="IPR032857">
    <property type="entry name" value="ALKBH4"/>
</dbReference>
<proteinExistence type="predicted"/>
<dbReference type="PANTHER" id="PTHR12463">
    <property type="entry name" value="OXYGENASE-RELATED"/>
    <property type="match status" value="1"/>
</dbReference>
<dbReference type="PANTHER" id="PTHR12463:SF1">
    <property type="entry name" value="2-OXOGLUTARATE AND FE-DEPENDENT OXYGENASE FAMILY PROTEIN"/>
    <property type="match status" value="1"/>
</dbReference>
<dbReference type="GO" id="GO:0016491">
    <property type="term" value="F:oxidoreductase activity"/>
    <property type="evidence" value="ECO:0007669"/>
    <property type="project" value="TreeGrafter"/>
</dbReference>
<organism evidence="1 2">
    <name type="scientific">Bos mutus</name>
    <name type="common">wild yak</name>
    <dbReference type="NCBI Taxonomy" id="72004"/>
    <lineage>
        <taxon>Eukaryota</taxon>
        <taxon>Metazoa</taxon>
        <taxon>Chordata</taxon>
        <taxon>Craniata</taxon>
        <taxon>Vertebrata</taxon>
        <taxon>Euteleostomi</taxon>
        <taxon>Mammalia</taxon>
        <taxon>Eutheria</taxon>
        <taxon>Laurasiatheria</taxon>
        <taxon>Artiodactyla</taxon>
        <taxon>Ruminantia</taxon>
        <taxon>Pecora</taxon>
        <taxon>Bovidae</taxon>
        <taxon>Bovinae</taxon>
        <taxon>Bos</taxon>
    </lineage>
</organism>
<evidence type="ECO:0008006" key="3">
    <source>
        <dbReference type="Google" id="ProtNLM"/>
    </source>
</evidence>
<dbReference type="GO" id="GO:0032451">
    <property type="term" value="F:demethylase activity"/>
    <property type="evidence" value="ECO:0007669"/>
    <property type="project" value="TreeGrafter"/>
</dbReference>
<dbReference type="SUPFAM" id="SSF51197">
    <property type="entry name" value="Clavaminate synthase-like"/>
    <property type="match status" value="1"/>
</dbReference>
<evidence type="ECO:0000313" key="2">
    <source>
        <dbReference type="Proteomes" id="UP000322234"/>
    </source>
</evidence>
<dbReference type="Proteomes" id="UP000322234">
    <property type="component" value="Unassembled WGS sequence"/>
</dbReference>
<protein>
    <recommendedName>
        <fullName evidence="3">Alpha-ketoglutarate-dependent dioxygenase AlkB-like domain-containing protein</fullName>
    </recommendedName>
</protein>
<name>A0A6B0R5R4_9CETA</name>
<keyword evidence="2" id="KW-1185">Reference proteome</keyword>
<dbReference type="EMBL" id="VBQZ03000026">
    <property type="protein sequence ID" value="MXQ85579.1"/>
    <property type="molecule type" value="Genomic_DNA"/>
</dbReference>
<reference evidence="1" key="1">
    <citation type="submission" date="2019-10" db="EMBL/GenBank/DDBJ databases">
        <title>The sequence and de novo assembly of the wild yak genome.</title>
        <authorList>
            <person name="Liu Y."/>
        </authorList>
    </citation>
    <scope>NUCLEOTIDE SEQUENCE [LARGE SCALE GENOMIC DNA]</scope>
    <source>
        <strain evidence="1">WY2019</strain>
    </source>
</reference>